<dbReference type="Gene3D" id="1.10.540.10">
    <property type="entry name" value="Acyl-CoA dehydrogenase/oxidase, N-terminal domain"/>
    <property type="match status" value="1"/>
</dbReference>
<evidence type="ECO:0000256" key="4">
    <source>
        <dbReference type="ARBA" id="ARBA00022827"/>
    </source>
</evidence>
<dbReference type="InterPro" id="IPR036250">
    <property type="entry name" value="AcylCo_DH-like_C"/>
</dbReference>
<keyword evidence="4 6" id="KW-0274">FAD</keyword>
<proteinExistence type="inferred from homology"/>
<gene>
    <name evidence="10" type="ORF">EVB03_04105</name>
</gene>
<dbReference type="AlphaFoldDB" id="A0A520MGU8"/>
<keyword evidence="3 6" id="KW-0285">Flavoprotein</keyword>
<dbReference type="Gene3D" id="2.40.110.10">
    <property type="entry name" value="Butyryl-CoA Dehydrogenase, subunit A, domain 2"/>
    <property type="match status" value="1"/>
</dbReference>
<dbReference type="Pfam" id="PF00441">
    <property type="entry name" value="Acyl-CoA_dh_1"/>
    <property type="match status" value="1"/>
</dbReference>
<dbReference type="FunFam" id="2.40.110.10:FF:000002">
    <property type="entry name" value="Acyl-CoA dehydrogenase fadE12"/>
    <property type="match status" value="1"/>
</dbReference>
<dbReference type="Pfam" id="PF02770">
    <property type="entry name" value="Acyl-CoA_dh_M"/>
    <property type="match status" value="1"/>
</dbReference>
<dbReference type="Gene3D" id="1.20.140.10">
    <property type="entry name" value="Butyryl-CoA Dehydrogenase, subunit A, domain 3"/>
    <property type="match status" value="1"/>
</dbReference>
<dbReference type="InterPro" id="IPR006091">
    <property type="entry name" value="Acyl-CoA_Oxase/DH_mid-dom"/>
</dbReference>
<keyword evidence="5 6" id="KW-0560">Oxidoreductase</keyword>
<dbReference type="InterPro" id="IPR046373">
    <property type="entry name" value="Acyl-CoA_Oxase/DH_mid-dom_sf"/>
</dbReference>
<evidence type="ECO:0000259" key="7">
    <source>
        <dbReference type="Pfam" id="PF00441"/>
    </source>
</evidence>
<reference evidence="10 11" key="1">
    <citation type="submission" date="2019-02" db="EMBL/GenBank/DDBJ databases">
        <title>Prokaryotic population dynamics and viral predation in marine succession experiment using metagenomics: the confinement effect.</title>
        <authorList>
            <person name="Haro-Moreno J.M."/>
            <person name="Rodriguez-Valera F."/>
            <person name="Lopez-Perez M."/>
        </authorList>
    </citation>
    <scope>NUCLEOTIDE SEQUENCE [LARGE SCALE GENOMIC DNA]</scope>
    <source>
        <strain evidence="10">MED-G170</strain>
    </source>
</reference>
<comment type="similarity">
    <text evidence="2 6">Belongs to the acyl-CoA dehydrogenase family.</text>
</comment>
<evidence type="ECO:0000256" key="2">
    <source>
        <dbReference type="ARBA" id="ARBA00009347"/>
    </source>
</evidence>
<evidence type="ECO:0000313" key="10">
    <source>
        <dbReference type="EMBL" id="RZO20452.1"/>
    </source>
</evidence>
<comment type="caution">
    <text evidence="10">The sequence shown here is derived from an EMBL/GenBank/DDBJ whole genome shotgun (WGS) entry which is preliminary data.</text>
</comment>
<dbReference type="InterPro" id="IPR009075">
    <property type="entry name" value="AcylCo_DH/oxidase_C"/>
</dbReference>
<sequence length="411" mass="45846">MTTNNPLSEDQQLETADLKDFRNGVVDWIKHNTPADPGFLLPQTFMEVGSEQVLDFLREWQYKVWSSGYLGMAWPKEYGGGGMPRIFQQIADEEMKRARVPICFNIIGLGWAGPLIIDTGTDFEKETYLKGILTGEDIWCQGFSEPNHGSDLGSIQTRAERDGDEYIINGSKIWTTMGNYAKYMILLARTDPQAERRYNGLSFFLAPMGTEGITTSPIQKLTGDYGFTETFFTDARIPARCLMGEEGHGWRIAMQTLQYERGAEAGAAGGVSILATVMDDLLRIADDVQRDGQPLMKDPVTRDNLVKFLIEEQALYLAEKRVKIPALCADYPNSLALSTKLRGTEFFRRMRQYALTLQGASSALYVGDEDAVEGGFWQRAYMNNFSTTIGGGTSQIQANIIGEHVLGLPKD</sequence>
<dbReference type="PANTHER" id="PTHR43292">
    <property type="entry name" value="ACYL-COA DEHYDROGENASE"/>
    <property type="match status" value="1"/>
</dbReference>
<dbReference type="GO" id="GO:0005886">
    <property type="term" value="C:plasma membrane"/>
    <property type="evidence" value="ECO:0007669"/>
    <property type="project" value="TreeGrafter"/>
</dbReference>
<dbReference type="InterPro" id="IPR009100">
    <property type="entry name" value="AcylCoA_DH/oxidase_NM_dom_sf"/>
</dbReference>
<feature type="domain" description="Acyl-CoA dehydrogenase/oxidase C-terminal" evidence="7">
    <location>
        <begin position="247"/>
        <end position="406"/>
    </location>
</feature>
<evidence type="ECO:0000256" key="6">
    <source>
        <dbReference type="RuleBase" id="RU362125"/>
    </source>
</evidence>
<feature type="domain" description="Acyl-CoA oxidase/dehydrogenase middle" evidence="8">
    <location>
        <begin position="140"/>
        <end position="231"/>
    </location>
</feature>
<dbReference type="GO" id="GO:0050660">
    <property type="term" value="F:flavin adenine dinucleotide binding"/>
    <property type="evidence" value="ECO:0007669"/>
    <property type="project" value="InterPro"/>
</dbReference>
<dbReference type="InterPro" id="IPR037069">
    <property type="entry name" value="AcylCoA_DH/ox_N_sf"/>
</dbReference>
<name>A0A520MGU8_9GAMM</name>
<evidence type="ECO:0000256" key="3">
    <source>
        <dbReference type="ARBA" id="ARBA00022630"/>
    </source>
</evidence>
<evidence type="ECO:0000256" key="1">
    <source>
        <dbReference type="ARBA" id="ARBA00001974"/>
    </source>
</evidence>
<feature type="domain" description="Acyl-CoA dehydrogenase/oxidase N-terminal" evidence="9">
    <location>
        <begin position="56"/>
        <end position="136"/>
    </location>
</feature>
<dbReference type="InterPro" id="IPR052161">
    <property type="entry name" value="Mycobact_Acyl-CoA_DH"/>
</dbReference>
<dbReference type="Pfam" id="PF02771">
    <property type="entry name" value="Acyl-CoA_dh_N"/>
    <property type="match status" value="1"/>
</dbReference>
<dbReference type="InterPro" id="IPR013786">
    <property type="entry name" value="AcylCoA_DH/ox_N"/>
</dbReference>
<evidence type="ECO:0000259" key="9">
    <source>
        <dbReference type="Pfam" id="PF02771"/>
    </source>
</evidence>
<protein>
    <submittedName>
        <fullName evidence="10">Acyl-CoA dehydrogenase</fullName>
    </submittedName>
</protein>
<dbReference type="SUPFAM" id="SSF56645">
    <property type="entry name" value="Acyl-CoA dehydrogenase NM domain-like"/>
    <property type="match status" value="1"/>
</dbReference>
<dbReference type="SUPFAM" id="SSF47203">
    <property type="entry name" value="Acyl-CoA dehydrogenase C-terminal domain-like"/>
    <property type="match status" value="1"/>
</dbReference>
<accession>A0A520MGU8</accession>
<comment type="cofactor">
    <cofactor evidence="1 6">
        <name>FAD</name>
        <dbReference type="ChEBI" id="CHEBI:57692"/>
    </cofactor>
</comment>
<evidence type="ECO:0000313" key="11">
    <source>
        <dbReference type="Proteomes" id="UP000315889"/>
    </source>
</evidence>
<evidence type="ECO:0000256" key="5">
    <source>
        <dbReference type="ARBA" id="ARBA00023002"/>
    </source>
</evidence>
<dbReference type="Proteomes" id="UP000315889">
    <property type="component" value="Unassembled WGS sequence"/>
</dbReference>
<evidence type="ECO:0000259" key="8">
    <source>
        <dbReference type="Pfam" id="PF02770"/>
    </source>
</evidence>
<dbReference type="PANTHER" id="PTHR43292:SF4">
    <property type="entry name" value="ACYL-COA DEHYDROGENASE FADE34"/>
    <property type="match status" value="1"/>
</dbReference>
<dbReference type="EMBL" id="SHBP01000004">
    <property type="protein sequence ID" value="RZO20452.1"/>
    <property type="molecule type" value="Genomic_DNA"/>
</dbReference>
<dbReference type="GO" id="GO:0016627">
    <property type="term" value="F:oxidoreductase activity, acting on the CH-CH group of donors"/>
    <property type="evidence" value="ECO:0007669"/>
    <property type="project" value="InterPro"/>
</dbReference>
<organism evidence="10 11">
    <name type="scientific">SAR92 clade bacterium</name>
    <dbReference type="NCBI Taxonomy" id="2315479"/>
    <lineage>
        <taxon>Bacteria</taxon>
        <taxon>Pseudomonadati</taxon>
        <taxon>Pseudomonadota</taxon>
        <taxon>Gammaproteobacteria</taxon>
        <taxon>Cellvibrionales</taxon>
        <taxon>Porticoccaceae</taxon>
        <taxon>SAR92 clade</taxon>
    </lineage>
</organism>